<evidence type="ECO:0000256" key="5">
    <source>
        <dbReference type="ARBA" id="ARBA00022771"/>
    </source>
</evidence>
<evidence type="ECO:0000259" key="14">
    <source>
        <dbReference type="PROSITE" id="PS51065"/>
    </source>
</evidence>
<evidence type="ECO:0000313" key="15">
    <source>
        <dbReference type="EMBL" id="KAK3928740.1"/>
    </source>
</evidence>
<feature type="compositionally biased region" description="Low complexity" evidence="12">
    <location>
        <begin position="280"/>
        <end position="307"/>
    </location>
</feature>
<feature type="region of interest" description="Disordered" evidence="12">
    <location>
        <begin position="629"/>
        <end position="653"/>
    </location>
</feature>
<dbReference type="CDD" id="cd16647">
    <property type="entry name" value="mRING-HC-C3HC5_NEU1"/>
    <property type="match status" value="1"/>
</dbReference>
<dbReference type="AlphaFoldDB" id="A0AAE1HY22"/>
<dbReference type="PROSITE" id="PS50089">
    <property type="entry name" value="ZF_RING_2"/>
    <property type="match status" value="1"/>
</dbReference>
<evidence type="ECO:0000256" key="8">
    <source>
        <dbReference type="ARBA" id="ARBA00023242"/>
    </source>
</evidence>
<evidence type="ECO:0000256" key="4">
    <source>
        <dbReference type="ARBA" id="ARBA00022737"/>
    </source>
</evidence>
<sequence>MAWRRLLFGMDSGPDDGVLVLSGQGARALSRLIPHIRPWEVDAVLSLSHSMAVPERECDKEGAVFLSLSTATRSSSSAATNNLPPLTFHQVHGENIELCYERRVARRNESFCKAVTFSNRPVLVGEKVYIRFLEISDSWSGVIRMGFTSYDPVTLAASSSGLPRYACPDLTNKPGSWAKALSERFATQGAVLYFYVTATGDVHFGVNGEDKGFFFGDVETRGPLWAVIDVYGNSTAIELVDPRSNLNNSRRSLTGGDWESTGGSSPERLSAAMAAMRLQPPQQQQVVEAQQQLQLQRRSQQQQVQQARAHHGQRHPGHQQQQLQHLQHRSSVASAGSGHHDHHDHQQDLLPQPRFQPSGAVFSFLAFHRTRGRNVVLNHDRTVANRPDTEFCHGYVFTQRPVMLGERIVVQVLNTEPAYVGALAFGLTSCDPSTLGPSDLPEDADFLLDRSEYWVVSKDVASAPQRGDELTFSVTHSGEVTISRNGSTPVVFMHVDHTLQLWAFLDVYGSTQRVRLLGSLMDPASAQRMGVQNQSSVDPSTANNTNNGRLACCAPAPAPAAAQPSRPPVPPHAAAGVPVPATVTVVTPHPSPAHVAGAAGPAVTGATAEVLQLAANGGTMLVVNLPPNPHTYLHGPPPQPQPPPAAAGPAPGTADQAAAAFSENGPVEASVQQWMGQYAGTNTMSGSECSICYERPIDSVLYMCGHMCMCFECAVQQWRGKGGGHCPMCRAVIRDVIRTYKS</sequence>
<evidence type="ECO:0000256" key="3">
    <source>
        <dbReference type="ARBA" id="ARBA00022723"/>
    </source>
</evidence>
<dbReference type="EMBL" id="JAHWGI010001354">
    <property type="protein sequence ID" value="KAK3928740.1"/>
    <property type="molecule type" value="Genomic_DNA"/>
</dbReference>
<reference evidence="15" key="1">
    <citation type="submission" date="2021-07" db="EMBL/GenBank/DDBJ databases">
        <authorList>
            <person name="Catto M.A."/>
            <person name="Jacobson A."/>
            <person name="Kennedy G."/>
            <person name="Labadie P."/>
            <person name="Hunt B.G."/>
            <person name="Srinivasan R."/>
        </authorList>
    </citation>
    <scope>NUCLEOTIDE SEQUENCE</scope>
    <source>
        <strain evidence="15">PL_HMW_Pooled</strain>
        <tissue evidence="15">Head</tissue>
    </source>
</reference>
<gene>
    <name evidence="15" type="ORF">KUF71_016963</name>
</gene>
<keyword evidence="6" id="KW-0862">Zinc</keyword>
<comment type="function">
    <text evidence="9">Involved in neurogenesis. Interacts with other neurogenic proteins in the specification of the neuroblast versus epidermoblast cell fate.</text>
</comment>
<keyword evidence="16" id="KW-1185">Reference proteome</keyword>
<evidence type="ECO:0000256" key="6">
    <source>
        <dbReference type="ARBA" id="ARBA00022833"/>
    </source>
</evidence>
<accession>A0AAE1HY22</accession>
<evidence type="ECO:0000256" key="1">
    <source>
        <dbReference type="ARBA" id="ARBA00004123"/>
    </source>
</evidence>
<evidence type="ECO:0000256" key="7">
    <source>
        <dbReference type="ARBA" id="ARBA00023125"/>
    </source>
</evidence>
<dbReference type="SMART" id="SM00588">
    <property type="entry name" value="NEUZ"/>
    <property type="match status" value="2"/>
</dbReference>
<feature type="compositionally biased region" description="Pro residues" evidence="12">
    <location>
        <begin position="635"/>
        <end position="646"/>
    </location>
</feature>
<name>A0AAE1HY22_9NEOP</name>
<dbReference type="GO" id="GO:0061630">
    <property type="term" value="F:ubiquitin protein ligase activity"/>
    <property type="evidence" value="ECO:0007669"/>
    <property type="project" value="TreeGrafter"/>
</dbReference>
<evidence type="ECO:0000259" key="13">
    <source>
        <dbReference type="PROSITE" id="PS50089"/>
    </source>
</evidence>
<keyword evidence="2" id="KW-0217">Developmental protein</keyword>
<organism evidence="15 16">
    <name type="scientific">Frankliniella fusca</name>
    <dbReference type="NCBI Taxonomy" id="407009"/>
    <lineage>
        <taxon>Eukaryota</taxon>
        <taxon>Metazoa</taxon>
        <taxon>Ecdysozoa</taxon>
        <taxon>Arthropoda</taxon>
        <taxon>Hexapoda</taxon>
        <taxon>Insecta</taxon>
        <taxon>Pterygota</taxon>
        <taxon>Neoptera</taxon>
        <taxon>Paraneoptera</taxon>
        <taxon>Thysanoptera</taxon>
        <taxon>Terebrantia</taxon>
        <taxon>Thripoidea</taxon>
        <taxon>Thripidae</taxon>
        <taxon>Frankliniella</taxon>
    </lineage>
</organism>
<feature type="compositionally biased region" description="Basic and acidic residues" evidence="12">
    <location>
        <begin position="338"/>
        <end position="347"/>
    </location>
</feature>
<dbReference type="Pfam" id="PF13920">
    <property type="entry name" value="zf-C3HC4_3"/>
    <property type="match status" value="1"/>
</dbReference>
<dbReference type="PROSITE" id="PS51065">
    <property type="entry name" value="NHR"/>
    <property type="match status" value="2"/>
</dbReference>
<protein>
    <recommendedName>
        <fullName evidence="10">Protein neuralized</fullName>
    </recommendedName>
</protein>
<evidence type="ECO:0000256" key="11">
    <source>
        <dbReference type="PROSITE-ProRule" id="PRU00175"/>
    </source>
</evidence>
<dbReference type="Gene3D" id="2.60.120.920">
    <property type="match status" value="2"/>
</dbReference>
<evidence type="ECO:0000256" key="12">
    <source>
        <dbReference type="SAM" id="MobiDB-lite"/>
    </source>
</evidence>
<keyword evidence="5 11" id="KW-0863">Zinc-finger</keyword>
<keyword evidence="7" id="KW-0238">DNA-binding</keyword>
<dbReference type="PANTHER" id="PTHR12429">
    <property type="entry name" value="NEURALIZED"/>
    <property type="match status" value="1"/>
</dbReference>
<evidence type="ECO:0000256" key="10">
    <source>
        <dbReference type="ARBA" id="ARBA00068495"/>
    </source>
</evidence>
<evidence type="ECO:0000313" key="16">
    <source>
        <dbReference type="Proteomes" id="UP001219518"/>
    </source>
</evidence>
<dbReference type="FunFam" id="2.60.120.920:FF:000005">
    <property type="entry name" value="Putative E3 ubiquitin-protein ligase NEURL1B"/>
    <property type="match status" value="2"/>
</dbReference>
<dbReference type="InterPro" id="IPR013083">
    <property type="entry name" value="Znf_RING/FYVE/PHD"/>
</dbReference>
<keyword evidence="4" id="KW-0677">Repeat</keyword>
<dbReference type="Proteomes" id="UP001219518">
    <property type="component" value="Unassembled WGS sequence"/>
</dbReference>
<dbReference type="Pfam" id="PF07177">
    <property type="entry name" value="Neuralized"/>
    <property type="match status" value="2"/>
</dbReference>
<dbReference type="PANTHER" id="PTHR12429:SF6">
    <property type="entry name" value="PROTEIN NEURALIZED"/>
    <property type="match status" value="1"/>
</dbReference>
<dbReference type="InterPro" id="IPR001841">
    <property type="entry name" value="Znf_RING"/>
</dbReference>
<comment type="subcellular location">
    <subcellularLocation>
        <location evidence="1">Nucleus</location>
    </subcellularLocation>
</comment>
<dbReference type="InterPro" id="IPR037962">
    <property type="entry name" value="Neuralized"/>
</dbReference>
<dbReference type="SMART" id="SM00184">
    <property type="entry name" value="RING"/>
    <property type="match status" value="1"/>
</dbReference>
<dbReference type="SUPFAM" id="SSF57850">
    <property type="entry name" value="RING/U-box"/>
    <property type="match status" value="1"/>
</dbReference>
<dbReference type="Gene3D" id="3.30.40.10">
    <property type="entry name" value="Zinc/RING finger domain, C3HC4 (zinc finger)"/>
    <property type="match status" value="1"/>
</dbReference>
<evidence type="ECO:0000256" key="9">
    <source>
        <dbReference type="ARBA" id="ARBA00058903"/>
    </source>
</evidence>
<keyword evidence="3" id="KW-0479">Metal-binding</keyword>
<feature type="domain" description="NHR" evidence="14">
    <location>
        <begin position="364"/>
        <end position="519"/>
    </location>
</feature>
<reference evidence="15" key="2">
    <citation type="journal article" date="2023" name="BMC Genomics">
        <title>Pest status, molecular evolution, and epigenetic factors derived from the genome assembly of Frankliniella fusca, a thysanopteran phytovirus vector.</title>
        <authorList>
            <person name="Catto M.A."/>
            <person name="Labadie P.E."/>
            <person name="Jacobson A.L."/>
            <person name="Kennedy G.G."/>
            <person name="Srinivasan R."/>
            <person name="Hunt B.G."/>
        </authorList>
    </citation>
    <scope>NUCLEOTIDE SEQUENCE</scope>
    <source>
        <strain evidence="15">PL_HMW_Pooled</strain>
    </source>
</reference>
<feature type="region of interest" description="Disordered" evidence="12">
    <location>
        <begin position="280"/>
        <end position="353"/>
    </location>
</feature>
<comment type="caution">
    <text evidence="15">The sequence shown here is derived from an EMBL/GenBank/DDBJ whole genome shotgun (WGS) entry which is preliminary data.</text>
</comment>
<dbReference type="InterPro" id="IPR006573">
    <property type="entry name" value="NHR_dom"/>
</dbReference>
<evidence type="ECO:0000256" key="2">
    <source>
        <dbReference type="ARBA" id="ARBA00022473"/>
    </source>
</evidence>
<dbReference type="GO" id="GO:0005634">
    <property type="term" value="C:nucleus"/>
    <property type="evidence" value="ECO:0007669"/>
    <property type="project" value="UniProtKB-SubCell"/>
</dbReference>
<feature type="compositionally biased region" description="Basic residues" evidence="12">
    <location>
        <begin position="308"/>
        <end position="317"/>
    </location>
</feature>
<proteinExistence type="predicted"/>
<dbReference type="InterPro" id="IPR043136">
    <property type="entry name" value="B30.2/SPRY_sf"/>
</dbReference>
<feature type="region of interest" description="Disordered" evidence="12">
    <location>
        <begin position="245"/>
        <end position="266"/>
    </location>
</feature>
<dbReference type="GO" id="GO:0008270">
    <property type="term" value="F:zinc ion binding"/>
    <property type="evidence" value="ECO:0007669"/>
    <property type="project" value="UniProtKB-KW"/>
</dbReference>
<feature type="domain" description="RING-type" evidence="13">
    <location>
        <begin position="689"/>
        <end position="730"/>
    </location>
</feature>
<feature type="domain" description="NHR" evidence="14">
    <location>
        <begin position="85"/>
        <end position="242"/>
    </location>
</feature>
<dbReference type="FunFam" id="3.30.40.10:FF:000441">
    <property type="entry name" value="Neuralized, isoform B"/>
    <property type="match status" value="1"/>
</dbReference>
<dbReference type="GO" id="GO:0003677">
    <property type="term" value="F:DNA binding"/>
    <property type="evidence" value="ECO:0007669"/>
    <property type="project" value="UniProtKB-KW"/>
</dbReference>
<keyword evidence="8" id="KW-0539">Nucleus</keyword>